<evidence type="ECO:0000313" key="2">
    <source>
        <dbReference type="EMBL" id="CAL1140551.1"/>
    </source>
</evidence>
<dbReference type="InterPro" id="IPR029063">
    <property type="entry name" value="SAM-dependent_MTases_sf"/>
</dbReference>
<dbReference type="AlphaFoldDB" id="A0A9P1CBD2"/>
<evidence type="ECO:0000313" key="3">
    <source>
        <dbReference type="Proteomes" id="UP001152797"/>
    </source>
</evidence>
<dbReference type="EMBL" id="CAMXCT010001140">
    <property type="protein sequence ID" value="CAI3987176.1"/>
    <property type="molecule type" value="Genomic_DNA"/>
</dbReference>
<evidence type="ECO:0008006" key="4">
    <source>
        <dbReference type="Google" id="ProtNLM"/>
    </source>
</evidence>
<proteinExistence type="predicted"/>
<sequence length="249" mass="28444">MSLPFQSHCWQCVQRPDNRRGDFLIGWAESGEAGLNQHAQVSALEVDELLPALRRRSPGKSLRQSLLVVKDTVCYRRLAKSTTKADAVLEIGSSLGECTQVLSRAAAVVAIDVSKELVEESRRRHPSCRFEWLDCFQETDRLRDYCQELQLHGRLKIFIDIGGDRSTQDVLQLLFLLEGLVTPSPVLLVVKCEQLVDDLFDYCAPNGRLQMEGPLETLRGARGSRSARQVQRMRLHPYLYRYFYVVMFK</sequence>
<gene>
    <name evidence="1" type="ORF">C1SCF055_LOCUS14468</name>
</gene>
<reference evidence="1" key="1">
    <citation type="submission" date="2022-10" db="EMBL/GenBank/DDBJ databases">
        <authorList>
            <person name="Chen Y."/>
            <person name="Dougan E. K."/>
            <person name="Chan C."/>
            <person name="Rhodes N."/>
            <person name="Thang M."/>
        </authorList>
    </citation>
    <scope>NUCLEOTIDE SEQUENCE</scope>
</reference>
<comment type="caution">
    <text evidence="1">The sequence shown here is derived from an EMBL/GenBank/DDBJ whole genome shotgun (WGS) entry which is preliminary data.</text>
</comment>
<dbReference type="OrthoDB" id="434120at2759"/>
<evidence type="ECO:0000313" key="1">
    <source>
        <dbReference type="EMBL" id="CAI3987176.1"/>
    </source>
</evidence>
<protein>
    <recommendedName>
        <fullName evidence="4">Methyltransferase domain-containing protein</fullName>
    </recommendedName>
</protein>
<keyword evidence="3" id="KW-1185">Reference proteome</keyword>
<name>A0A9P1CBD2_9DINO</name>
<dbReference type="EMBL" id="CAMXCT020001140">
    <property type="protein sequence ID" value="CAL1140551.1"/>
    <property type="molecule type" value="Genomic_DNA"/>
</dbReference>
<organism evidence="1">
    <name type="scientific">Cladocopium goreaui</name>
    <dbReference type="NCBI Taxonomy" id="2562237"/>
    <lineage>
        <taxon>Eukaryota</taxon>
        <taxon>Sar</taxon>
        <taxon>Alveolata</taxon>
        <taxon>Dinophyceae</taxon>
        <taxon>Suessiales</taxon>
        <taxon>Symbiodiniaceae</taxon>
        <taxon>Cladocopium</taxon>
    </lineage>
</organism>
<dbReference type="EMBL" id="CAMXCT030001140">
    <property type="protein sequence ID" value="CAL4774488.1"/>
    <property type="molecule type" value="Genomic_DNA"/>
</dbReference>
<dbReference type="SUPFAM" id="SSF53335">
    <property type="entry name" value="S-adenosyl-L-methionine-dependent methyltransferases"/>
    <property type="match status" value="1"/>
</dbReference>
<accession>A0A9P1CBD2</accession>
<dbReference type="Proteomes" id="UP001152797">
    <property type="component" value="Unassembled WGS sequence"/>
</dbReference>
<dbReference type="Gene3D" id="3.40.50.150">
    <property type="entry name" value="Vaccinia Virus protein VP39"/>
    <property type="match status" value="1"/>
</dbReference>
<reference evidence="2" key="2">
    <citation type="submission" date="2024-04" db="EMBL/GenBank/DDBJ databases">
        <authorList>
            <person name="Chen Y."/>
            <person name="Shah S."/>
            <person name="Dougan E. K."/>
            <person name="Thang M."/>
            <person name="Chan C."/>
        </authorList>
    </citation>
    <scope>NUCLEOTIDE SEQUENCE [LARGE SCALE GENOMIC DNA]</scope>
</reference>